<organism evidence="8 9">
    <name type="scientific">Candidatus Uhrbacteria bacterium CG_4_9_14_3_um_filter_41_35</name>
    <dbReference type="NCBI Taxonomy" id="1975034"/>
    <lineage>
        <taxon>Bacteria</taxon>
        <taxon>Candidatus Uhriibacteriota</taxon>
    </lineage>
</organism>
<evidence type="ECO:0000256" key="5">
    <source>
        <dbReference type="ARBA" id="ARBA00022857"/>
    </source>
</evidence>
<dbReference type="EC" id="1.5.1.3" evidence="3"/>
<dbReference type="Gene3D" id="3.40.430.10">
    <property type="entry name" value="Dihydrofolate Reductase, subunit A"/>
    <property type="match status" value="1"/>
</dbReference>
<dbReference type="GO" id="GO:0046655">
    <property type="term" value="P:folic acid metabolic process"/>
    <property type="evidence" value="ECO:0007669"/>
    <property type="project" value="TreeGrafter"/>
</dbReference>
<dbReference type="GO" id="GO:0050661">
    <property type="term" value="F:NADP binding"/>
    <property type="evidence" value="ECO:0007669"/>
    <property type="project" value="InterPro"/>
</dbReference>
<feature type="domain" description="DHFR" evidence="7">
    <location>
        <begin position="2"/>
        <end position="168"/>
    </location>
</feature>
<keyword evidence="6" id="KW-0560">Oxidoreductase</keyword>
<dbReference type="InterPro" id="IPR001796">
    <property type="entry name" value="DHFR_dom"/>
</dbReference>
<evidence type="ECO:0000256" key="4">
    <source>
        <dbReference type="ARBA" id="ARBA00022563"/>
    </source>
</evidence>
<dbReference type="GO" id="GO:0046654">
    <property type="term" value="P:tetrahydrofolate biosynthetic process"/>
    <property type="evidence" value="ECO:0007669"/>
    <property type="project" value="InterPro"/>
</dbReference>
<dbReference type="PRINTS" id="PR00070">
    <property type="entry name" value="DHFR"/>
</dbReference>
<dbReference type="GO" id="GO:0006730">
    <property type="term" value="P:one-carbon metabolic process"/>
    <property type="evidence" value="ECO:0007669"/>
    <property type="project" value="UniProtKB-KW"/>
</dbReference>
<keyword evidence="4" id="KW-0554">One-carbon metabolism</keyword>
<accession>A0A2M7XFT0</accession>
<dbReference type="InterPro" id="IPR024072">
    <property type="entry name" value="DHFR-like_dom_sf"/>
</dbReference>
<evidence type="ECO:0000256" key="1">
    <source>
        <dbReference type="ARBA" id="ARBA00004903"/>
    </source>
</evidence>
<dbReference type="PANTHER" id="PTHR48069:SF3">
    <property type="entry name" value="DIHYDROFOLATE REDUCTASE"/>
    <property type="match status" value="1"/>
</dbReference>
<dbReference type="CDD" id="cd00209">
    <property type="entry name" value="DHFR"/>
    <property type="match status" value="1"/>
</dbReference>
<evidence type="ECO:0000256" key="6">
    <source>
        <dbReference type="ARBA" id="ARBA00023002"/>
    </source>
</evidence>
<dbReference type="GO" id="GO:0004146">
    <property type="term" value="F:dihydrofolate reductase activity"/>
    <property type="evidence" value="ECO:0007669"/>
    <property type="project" value="UniProtKB-EC"/>
</dbReference>
<dbReference type="Pfam" id="PF00186">
    <property type="entry name" value="DHFR_1"/>
    <property type="match status" value="1"/>
</dbReference>
<sequence>MEVFIIAAISANGMIGQGAEESSLTWTSKEDLKFFIDKTKEAGAMIMGNSTFKTIGKPLPGRLMVVMTRDPKEKMGVEGELIYTSDSPHEILADLKMKGFDKVAIAGGTQIYSLFLDAGLVTDLYLTVEPVLFGGGTPLLREMDRIDLELIETKPVGTQAVLLHYQVK</sequence>
<dbReference type="GO" id="GO:0046452">
    <property type="term" value="P:dihydrofolate metabolic process"/>
    <property type="evidence" value="ECO:0007669"/>
    <property type="project" value="TreeGrafter"/>
</dbReference>
<dbReference type="AlphaFoldDB" id="A0A2M7XFT0"/>
<dbReference type="InterPro" id="IPR012259">
    <property type="entry name" value="DHFR"/>
</dbReference>
<dbReference type="PANTHER" id="PTHR48069">
    <property type="entry name" value="DIHYDROFOLATE REDUCTASE"/>
    <property type="match status" value="1"/>
</dbReference>
<comment type="pathway">
    <text evidence="1">Cofactor biosynthesis; tetrahydrofolate biosynthesis; 5,6,7,8-tetrahydrofolate from 7,8-dihydrofolate: step 1/1.</text>
</comment>
<evidence type="ECO:0000259" key="7">
    <source>
        <dbReference type="PROSITE" id="PS51330"/>
    </source>
</evidence>
<dbReference type="GO" id="GO:0005829">
    <property type="term" value="C:cytosol"/>
    <property type="evidence" value="ECO:0007669"/>
    <property type="project" value="TreeGrafter"/>
</dbReference>
<gene>
    <name evidence="8" type="ORF">CO173_01505</name>
</gene>
<dbReference type="EMBL" id="PFWT01000008">
    <property type="protein sequence ID" value="PJA46750.1"/>
    <property type="molecule type" value="Genomic_DNA"/>
</dbReference>
<proteinExistence type="inferred from homology"/>
<dbReference type="Proteomes" id="UP000231263">
    <property type="component" value="Unassembled WGS sequence"/>
</dbReference>
<evidence type="ECO:0000256" key="3">
    <source>
        <dbReference type="ARBA" id="ARBA00012856"/>
    </source>
</evidence>
<comment type="similarity">
    <text evidence="2">Belongs to the dihydrofolate reductase family.</text>
</comment>
<dbReference type="SUPFAM" id="SSF53597">
    <property type="entry name" value="Dihydrofolate reductase-like"/>
    <property type="match status" value="1"/>
</dbReference>
<evidence type="ECO:0000313" key="8">
    <source>
        <dbReference type="EMBL" id="PJA46750.1"/>
    </source>
</evidence>
<keyword evidence="5" id="KW-0521">NADP</keyword>
<comment type="caution">
    <text evidence="8">The sequence shown here is derived from an EMBL/GenBank/DDBJ whole genome shotgun (WGS) entry which is preliminary data.</text>
</comment>
<dbReference type="PROSITE" id="PS51330">
    <property type="entry name" value="DHFR_2"/>
    <property type="match status" value="1"/>
</dbReference>
<protein>
    <recommendedName>
        <fullName evidence="3">dihydrofolate reductase</fullName>
        <ecNumber evidence="3">1.5.1.3</ecNumber>
    </recommendedName>
</protein>
<evidence type="ECO:0000256" key="2">
    <source>
        <dbReference type="ARBA" id="ARBA00009539"/>
    </source>
</evidence>
<reference evidence="9" key="1">
    <citation type="submission" date="2017-09" db="EMBL/GenBank/DDBJ databases">
        <title>Depth-based differentiation of microbial function through sediment-hosted aquifers and enrichment of novel symbionts in the deep terrestrial subsurface.</title>
        <authorList>
            <person name="Probst A.J."/>
            <person name="Ladd B."/>
            <person name="Jarett J.K."/>
            <person name="Geller-Mcgrath D.E."/>
            <person name="Sieber C.M.K."/>
            <person name="Emerson J.B."/>
            <person name="Anantharaman K."/>
            <person name="Thomas B.C."/>
            <person name="Malmstrom R."/>
            <person name="Stieglmeier M."/>
            <person name="Klingl A."/>
            <person name="Woyke T."/>
            <person name="Ryan C.M."/>
            <person name="Banfield J.F."/>
        </authorList>
    </citation>
    <scope>NUCLEOTIDE SEQUENCE [LARGE SCALE GENOMIC DNA]</scope>
</reference>
<name>A0A2M7XFT0_9BACT</name>
<evidence type="ECO:0000313" key="9">
    <source>
        <dbReference type="Proteomes" id="UP000231263"/>
    </source>
</evidence>